<keyword evidence="1" id="KW-0880">Kelch repeat</keyword>
<accession>A0A9W7L5D5</accession>
<dbReference type="Gene3D" id="2.120.10.80">
    <property type="entry name" value="Kelch-type beta propeller"/>
    <property type="match status" value="2"/>
</dbReference>
<evidence type="ECO:0000313" key="6">
    <source>
        <dbReference type="Proteomes" id="UP001165065"/>
    </source>
</evidence>
<keyword evidence="3" id="KW-0812">Transmembrane</keyword>
<sequence>MKSFSASFLWGLLLTATTSPDVVLGDHPHNHDHNDGIDWTHMLDMPVARSDLTATSVFVNGRDKIFLFGGCAADQVRAPWDSSSFYCPTITNRCDVFDPITKEWNDGTKCTDAPRVRYRHTAVAVDNKIYLIGGVDGNDDAVNEIDVYDPSDGTWSIFGIWNATTDLASFVVDHDIYVVGGYKVPEYQAQSSVYKFDTTALSLSLTEEDSLKHARGDIFAAVSDHYVYITGGWTHANGWAEPLETVERWHPPSGHGHGAEESKWERVANMTHNRGDKALMHMNGKIYAIGGENEADEKAVKVVEVFDESTGEWSDAGSIVDETFRFVAVAHEPTESIYIFGGQNFYNETCDCFKISKEVLRFVDMDWAIDEIDAGGHDGHGHGPACIATLSSAIGGLALAFTVLALFA</sequence>
<organism evidence="5 6">
    <name type="scientific">Triparma columacea</name>
    <dbReference type="NCBI Taxonomy" id="722753"/>
    <lineage>
        <taxon>Eukaryota</taxon>
        <taxon>Sar</taxon>
        <taxon>Stramenopiles</taxon>
        <taxon>Ochrophyta</taxon>
        <taxon>Bolidophyceae</taxon>
        <taxon>Parmales</taxon>
        <taxon>Triparmaceae</taxon>
        <taxon>Triparma</taxon>
    </lineage>
</organism>
<evidence type="ECO:0000256" key="4">
    <source>
        <dbReference type="SAM" id="SignalP"/>
    </source>
</evidence>
<keyword evidence="3" id="KW-0472">Membrane</keyword>
<dbReference type="EMBL" id="BRYA01000002">
    <property type="protein sequence ID" value="GMI30699.1"/>
    <property type="molecule type" value="Genomic_DNA"/>
</dbReference>
<dbReference type="OrthoDB" id="45365at2759"/>
<evidence type="ECO:0000256" key="2">
    <source>
        <dbReference type="ARBA" id="ARBA00022737"/>
    </source>
</evidence>
<dbReference type="InterPro" id="IPR015915">
    <property type="entry name" value="Kelch-typ_b-propeller"/>
</dbReference>
<name>A0A9W7L5D5_9STRA</name>
<dbReference type="PANTHER" id="PTHR45632:SF3">
    <property type="entry name" value="KELCH-LIKE PROTEIN 32"/>
    <property type="match status" value="1"/>
</dbReference>
<protein>
    <submittedName>
        <fullName evidence="5">Uncharacterized protein</fullName>
    </submittedName>
</protein>
<reference evidence="6" key="1">
    <citation type="journal article" date="2023" name="Commun. Biol.">
        <title>Genome analysis of Parmales, the sister group of diatoms, reveals the evolutionary specialization of diatoms from phago-mixotrophs to photoautotrophs.</title>
        <authorList>
            <person name="Ban H."/>
            <person name="Sato S."/>
            <person name="Yoshikawa S."/>
            <person name="Yamada K."/>
            <person name="Nakamura Y."/>
            <person name="Ichinomiya M."/>
            <person name="Sato N."/>
            <person name="Blanc-Mathieu R."/>
            <person name="Endo H."/>
            <person name="Kuwata A."/>
            <person name="Ogata H."/>
        </authorList>
    </citation>
    <scope>NUCLEOTIDE SEQUENCE [LARGE SCALE GENOMIC DNA]</scope>
</reference>
<feature type="chain" id="PRO_5040870178" evidence="4">
    <location>
        <begin position="26"/>
        <end position="408"/>
    </location>
</feature>
<dbReference type="InterPro" id="IPR006652">
    <property type="entry name" value="Kelch_1"/>
</dbReference>
<feature type="transmembrane region" description="Helical" evidence="3">
    <location>
        <begin position="387"/>
        <end position="407"/>
    </location>
</feature>
<evidence type="ECO:0000256" key="3">
    <source>
        <dbReference type="SAM" id="Phobius"/>
    </source>
</evidence>
<evidence type="ECO:0000313" key="5">
    <source>
        <dbReference type="EMBL" id="GMI30699.1"/>
    </source>
</evidence>
<feature type="signal peptide" evidence="4">
    <location>
        <begin position="1"/>
        <end position="25"/>
    </location>
</feature>
<evidence type="ECO:0000256" key="1">
    <source>
        <dbReference type="ARBA" id="ARBA00022441"/>
    </source>
</evidence>
<proteinExistence type="predicted"/>
<dbReference type="PANTHER" id="PTHR45632">
    <property type="entry name" value="LD33804P"/>
    <property type="match status" value="1"/>
</dbReference>
<gene>
    <name evidence="5" type="ORF">TrCOL_g1473</name>
</gene>
<dbReference type="AlphaFoldDB" id="A0A9W7L5D5"/>
<comment type="caution">
    <text evidence="5">The sequence shown here is derived from an EMBL/GenBank/DDBJ whole genome shotgun (WGS) entry which is preliminary data.</text>
</comment>
<keyword evidence="6" id="KW-1185">Reference proteome</keyword>
<keyword evidence="3" id="KW-1133">Transmembrane helix</keyword>
<dbReference type="Pfam" id="PF01344">
    <property type="entry name" value="Kelch_1"/>
    <property type="match status" value="1"/>
</dbReference>
<keyword evidence="2" id="KW-0677">Repeat</keyword>
<dbReference type="SMART" id="SM00612">
    <property type="entry name" value="Kelch"/>
    <property type="match status" value="4"/>
</dbReference>
<keyword evidence="4" id="KW-0732">Signal</keyword>
<dbReference type="Proteomes" id="UP001165065">
    <property type="component" value="Unassembled WGS sequence"/>
</dbReference>
<dbReference type="Pfam" id="PF24681">
    <property type="entry name" value="Kelch_KLHDC2_KLHL20_DRC7"/>
    <property type="match status" value="1"/>
</dbReference>
<dbReference type="SUPFAM" id="SSF117281">
    <property type="entry name" value="Kelch motif"/>
    <property type="match status" value="2"/>
</dbReference>